<proteinExistence type="predicted"/>
<name>A0A517Z4W8_9PLAN</name>
<feature type="transmembrane region" description="Helical" evidence="6">
    <location>
        <begin position="152"/>
        <end position="170"/>
    </location>
</feature>
<dbReference type="OrthoDB" id="9807568at2"/>
<dbReference type="GO" id="GO:0012505">
    <property type="term" value="C:endomembrane system"/>
    <property type="evidence" value="ECO:0007669"/>
    <property type="project" value="UniProtKB-SubCell"/>
</dbReference>
<evidence type="ECO:0000259" key="7">
    <source>
        <dbReference type="Pfam" id="PF00361"/>
    </source>
</evidence>
<dbReference type="GO" id="GO:0008137">
    <property type="term" value="F:NADH dehydrogenase (ubiquinone) activity"/>
    <property type="evidence" value="ECO:0007669"/>
    <property type="project" value="InterPro"/>
</dbReference>
<keyword evidence="2 5" id="KW-0812">Transmembrane</keyword>
<evidence type="ECO:0000256" key="6">
    <source>
        <dbReference type="SAM" id="Phobius"/>
    </source>
</evidence>
<keyword evidence="9" id="KW-0560">Oxidoreductase</keyword>
<dbReference type="InterPro" id="IPR001750">
    <property type="entry name" value="ND/Mrp_TM"/>
</dbReference>
<organism evidence="9 10">
    <name type="scientific">Maioricimonas rarisocia</name>
    <dbReference type="NCBI Taxonomy" id="2528026"/>
    <lineage>
        <taxon>Bacteria</taxon>
        <taxon>Pseudomonadati</taxon>
        <taxon>Planctomycetota</taxon>
        <taxon>Planctomycetia</taxon>
        <taxon>Planctomycetales</taxon>
        <taxon>Planctomycetaceae</taxon>
        <taxon>Maioricimonas</taxon>
    </lineage>
</organism>
<dbReference type="InterPro" id="IPR001516">
    <property type="entry name" value="Proton_antipo_N"/>
</dbReference>
<keyword evidence="10" id="KW-1185">Reference proteome</keyword>
<keyword evidence="3 6" id="KW-1133">Transmembrane helix</keyword>
<gene>
    <name evidence="9" type="primary">nuoL_1</name>
    <name evidence="9" type="ORF">Mal4_18550</name>
</gene>
<sequence length="463" mass="50426">MSVDQFLTTVGAGVVIAPSLLLLILGITSLVGHPLSERTIGRLTQIATVTGLIGAVVILVLMLVLGTRHVPVELGNWVVIPEQHFHFHLKFVFDRLSVPFVILSFILCGTIGAFANVYLHREVGYRRFFVFYAMFLLGMVVSSLAGTIETLFAGWELVGLSSALLVAFFHERPSPVRNGLRVWSVYRIADAAFLLAAVAMHHQTGAGDFEVLMGSGPWPHGVAELSAQQALFVGTLLLVAAAGKSALVPFSGWLPRAMEGPTPSSAVFYGALSVHLGAYMLLRVSPILALSPVLSGLVILLGLITAGFAAMTARVQTDIKTALAFASLTQVGIIVVEIGLGLRYLALAHIVGHACLRTLQLLRAPSLLHDYHALENAIGSHLPRTSSPWAKLLPRDVRDWFYRLSLERGYLDALLVDSMVRPILNVFRWCDGIERRWTDWLAGGESRESDRVPAHHDTLEELV</sequence>
<keyword evidence="4 6" id="KW-0472">Membrane</keyword>
<feature type="transmembrane region" description="Helical" evidence="6">
    <location>
        <begin position="96"/>
        <end position="119"/>
    </location>
</feature>
<evidence type="ECO:0000259" key="8">
    <source>
        <dbReference type="Pfam" id="PF00662"/>
    </source>
</evidence>
<feature type="transmembrane region" description="Helical" evidence="6">
    <location>
        <begin position="182"/>
        <end position="200"/>
    </location>
</feature>
<dbReference type="Proteomes" id="UP000320496">
    <property type="component" value="Chromosome"/>
</dbReference>
<dbReference type="KEGG" id="mri:Mal4_18550"/>
<reference evidence="9 10" key="1">
    <citation type="submission" date="2019-02" db="EMBL/GenBank/DDBJ databases">
        <title>Deep-cultivation of Planctomycetes and their phenomic and genomic characterization uncovers novel biology.</title>
        <authorList>
            <person name="Wiegand S."/>
            <person name="Jogler M."/>
            <person name="Boedeker C."/>
            <person name="Pinto D."/>
            <person name="Vollmers J."/>
            <person name="Rivas-Marin E."/>
            <person name="Kohn T."/>
            <person name="Peeters S.H."/>
            <person name="Heuer A."/>
            <person name="Rast P."/>
            <person name="Oberbeckmann S."/>
            <person name="Bunk B."/>
            <person name="Jeske O."/>
            <person name="Meyerdierks A."/>
            <person name="Storesund J.E."/>
            <person name="Kallscheuer N."/>
            <person name="Luecker S."/>
            <person name="Lage O.M."/>
            <person name="Pohl T."/>
            <person name="Merkel B.J."/>
            <person name="Hornburger P."/>
            <person name="Mueller R.-W."/>
            <person name="Bruemmer F."/>
            <person name="Labrenz M."/>
            <person name="Spormann A.M."/>
            <person name="Op den Camp H."/>
            <person name="Overmann J."/>
            <person name="Amann R."/>
            <person name="Jetten M.S.M."/>
            <person name="Mascher T."/>
            <person name="Medema M.H."/>
            <person name="Devos D.P."/>
            <person name="Kaster A.-K."/>
            <person name="Ovreas L."/>
            <person name="Rohde M."/>
            <person name="Galperin M.Y."/>
            <person name="Jogler C."/>
        </authorList>
    </citation>
    <scope>NUCLEOTIDE SEQUENCE [LARGE SCALE GENOMIC DNA]</scope>
    <source>
        <strain evidence="9 10">Mal4</strain>
    </source>
</reference>
<dbReference type="PRINTS" id="PR01434">
    <property type="entry name" value="NADHDHGNASE5"/>
</dbReference>
<feature type="transmembrane region" description="Helical" evidence="6">
    <location>
        <begin position="43"/>
        <end position="65"/>
    </location>
</feature>
<dbReference type="GO" id="GO:0015990">
    <property type="term" value="P:electron transport coupled proton transport"/>
    <property type="evidence" value="ECO:0007669"/>
    <property type="project" value="TreeGrafter"/>
</dbReference>
<dbReference type="InterPro" id="IPR003945">
    <property type="entry name" value="NU5C-like"/>
</dbReference>
<evidence type="ECO:0000313" key="9">
    <source>
        <dbReference type="EMBL" id="QDU37541.1"/>
    </source>
</evidence>
<dbReference type="PANTHER" id="PTHR42829:SF2">
    <property type="entry name" value="NADH-UBIQUINONE OXIDOREDUCTASE CHAIN 5"/>
    <property type="match status" value="1"/>
</dbReference>
<dbReference type="GO" id="GO:0003954">
    <property type="term" value="F:NADH dehydrogenase activity"/>
    <property type="evidence" value="ECO:0007669"/>
    <property type="project" value="TreeGrafter"/>
</dbReference>
<feature type="transmembrane region" description="Helical" evidence="6">
    <location>
        <begin position="6"/>
        <end position="31"/>
    </location>
</feature>
<evidence type="ECO:0000313" key="10">
    <source>
        <dbReference type="Proteomes" id="UP000320496"/>
    </source>
</evidence>
<dbReference type="EC" id="1.6.5.11" evidence="9"/>
<comment type="subcellular location">
    <subcellularLocation>
        <location evidence="1">Endomembrane system</location>
        <topology evidence="1">Multi-pass membrane protein</topology>
    </subcellularLocation>
    <subcellularLocation>
        <location evidence="5">Membrane</location>
        <topology evidence="5">Multi-pass membrane protein</topology>
    </subcellularLocation>
</comment>
<feature type="transmembrane region" description="Helical" evidence="6">
    <location>
        <begin position="128"/>
        <end position="146"/>
    </location>
</feature>
<feature type="domain" description="NADH:quinone oxidoreductase/Mrp antiporter transmembrane" evidence="7">
    <location>
        <begin position="150"/>
        <end position="373"/>
    </location>
</feature>
<dbReference type="Pfam" id="PF00361">
    <property type="entry name" value="Proton_antipo_M"/>
    <property type="match status" value="1"/>
</dbReference>
<evidence type="ECO:0000256" key="5">
    <source>
        <dbReference type="RuleBase" id="RU000320"/>
    </source>
</evidence>
<dbReference type="GO" id="GO:0042773">
    <property type="term" value="P:ATP synthesis coupled electron transport"/>
    <property type="evidence" value="ECO:0007669"/>
    <property type="project" value="InterPro"/>
</dbReference>
<dbReference type="GO" id="GO:0016020">
    <property type="term" value="C:membrane"/>
    <property type="evidence" value="ECO:0007669"/>
    <property type="project" value="UniProtKB-SubCell"/>
</dbReference>
<feature type="transmembrane region" description="Helical" evidence="6">
    <location>
        <begin position="288"/>
        <end position="310"/>
    </location>
</feature>
<dbReference type="RefSeq" id="WP_145368441.1">
    <property type="nucleotide sequence ID" value="NZ_CP036275.1"/>
</dbReference>
<evidence type="ECO:0000256" key="2">
    <source>
        <dbReference type="ARBA" id="ARBA00022692"/>
    </source>
</evidence>
<dbReference type="PANTHER" id="PTHR42829">
    <property type="entry name" value="NADH-UBIQUINONE OXIDOREDUCTASE CHAIN 5"/>
    <property type="match status" value="1"/>
</dbReference>
<evidence type="ECO:0000256" key="3">
    <source>
        <dbReference type="ARBA" id="ARBA00022989"/>
    </source>
</evidence>
<feature type="transmembrane region" description="Helical" evidence="6">
    <location>
        <begin position="322"/>
        <end position="346"/>
    </location>
</feature>
<accession>A0A517Z4W8</accession>
<feature type="domain" description="NADH-Ubiquinone oxidoreductase (complex I) chain 5 N-terminal" evidence="8">
    <location>
        <begin position="80"/>
        <end position="129"/>
    </location>
</feature>
<protein>
    <submittedName>
        <fullName evidence="9">NADH-quinone oxidoreductase subunit L</fullName>
        <ecNumber evidence="9">1.6.5.11</ecNumber>
    </submittedName>
</protein>
<feature type="transmembrane region" description="Helical" evidence="6">
    <location>
        <begin position="230"/>
        <end position="254"/>
    </location>
</feature>
<dbReference type="AlphaFoldDB" id="A0A517Z4W8"/>
<evidence type="ECO:0000256" key="4">
    <source>
        <dbReference type="ARBA" id="ARBA00023136"/>
    </source>
</evidence>
<dbReference type="EMBL" id="CP036275">
    <property type="protein sequence ID" value="QDU37541.1"/>
    <property type="molecule type" value="Genomic_DNA"/>
</dbReference>
<evidence type="ECO:0000256" key="1">
    <source>
        <dbReference type="ARBA" id="ARBA00004127"/>
    </source>
</evidence>
<dbReference type="Pfam" id="PF00662">
    <property type="entry name" value="Proton_antipo_N"/>
    <property type="match status" value="1"/>
</dbReference>
<feature type="transmembrane region" description="Helical" evidence="6">
    <location>
        <begin position="266"/>
        <end position="282"/>
    </location>
</feature>